<evidence type="ECO:0000313" key="2">
    <source>
        <dbReference type="EMBL" id="HIV10993.1"/>
    </source>
</evidence>
<reference evidence="2" key="2">
    <citation type="journal article" date="2021" name="PeerJ">
        <title>Extensive microbial diversity within the chicken gut microbiome revealed by metagenomics and culture.</title>
        <authorList>
            <person name="Gilroy R."/>
            <person name="Ravi A."/>
            <person name="Getino M."/>
            <person name="Pursley I."/>
            <person name="Horton D.L."/>
            <person name="Alikhan N.F."/>
            <person name="Baker D."/>
            <person name="Gharbi K."/>
            <person name="Hall N."/>
            <person name="Watson M."/>
            <person name="Adriaenssens E.M."/>
            <person name="Foster-Nyarko E."/>
            <person name="Jarju S."/>
            <person name="Secka A."/>
            <person name="Antonio M."/>
            <person name="Oren A."/>
            <person name="Chaudhuri R.R."/>
            <person name="La Ragione R."/>
            <person name="Hildebrand F."/>
            <person name="Pallen M.J."/>
        </authorList>
    </citation>
    <scope>NUCLEOTIDE SEQUENCE</scope>
    <source>
        <strain evidence="2">1370</strain>
    </source>
</reference>
<dbReference type="AlphaFoldDB" id="A0A9D1T522"/>
<dbReference type="PANTHER" id="PTHR43784">
    <property type="entry name" value="GDSL-LIKE LIPASE/ACYLHYDROLASE, PUTATIVE (AFU_ORTHOLOGUE AFUA_2G00820)-RELATED"/>
    <property type="match status" value="1"/>
</dbReference>
<dbReference type="InterPro" id="IPR013830">
    <property type="entry name" value="SGNH_hydro"/>
</dbReference>
<dbReference type="EMBL" id="DVOL01000065">
    <property type="protein sequence ID" value="HIV10993.1"/>
    <property type="molecule type" value="Genomic_DNA"/>
</dbReference>
<comment type="caution">
    <text evidence="2">The sequence shown here is derived from an EMBL/GenBank/DDBJ whole genome shotgun (WGS) entry which is preliminary data.</text>
</comment>
<dbReference type="Gene3D" id="3.40.50.1110">
    <property type="entry name" value="SGNH hydrolase"/>
    <property type="match status" value="1"/>
</dbReference>
<dbReference type="InterPro" id="IPR053140">
    <property type="entry name" value="GDSL_Rv0518-like"/>
</dbReference>
<accession>A0A9D1T522</accession>
<name>A0A9D1T522_9FIRM</name>
<dbReference type="Pfam" id="PF13472">
    <property type="entry name" value="Lipase_GDSL_2"/>
    <property type="match status" value="1"/>
</dbReference>
<dbReference type="InterPro" id="IPR036514">
    <property type="entry name" value="SGNH_hydro_sf"/>
</dbReference>
<organism evidence="2 3">
    <name type="scientific">Candidatus Faeciplasma avium</name>
    <dbReference type="NCBI Taxonomy" id="2840798"/>
    <lineage>
        <taxon>Bacteria</taxon>
        <taxon>Bacillati</taxon>
        <taxon>Bacillota</taxon>
        <taxon>Clostridia</taxon>
        <taxon>Eubacteriales</taxon>
        <taxon>Oscillospiraceae</taxon>
        <taxon>Oscillospiraceae incertae sedis</taxon>
        <taxon>Candidatus Faeciplasma</taxon>
    </lineage>
</organism>
<sequence>MLNCGFAKRTIGLYLTVGIVIVMLFCSCAPKSDFVELPDSEGWCRTWGTVMSPDEEEGQSSAASVIRNATCRQVIRSSIGGSRIRLTFSNEYGDIPLVIERASIARLVNPGSPELEAEGGSAAITFYGSESVTVPAGETVVSDELFFEVEALESLAVSIYVGDYTGGTVTLHDGADTTSWIVKGDCVDDGQLYGVKLSSSWYYLSGLDIWSKEGTRAVAVIGDSISAGELTSIDRYMSWPCQLSGLINQGEYSGRLSLVNLSGFETLTENGKLSQRIKEQLLSVPGLRYVILSVGINDIGSAQADISQSMIEAYGELVSLCHQNGIRVYCQTLTPVGGNFYYSELHEKIRGTINRFIRDETSPFDGVLDFAAVLSSEEDSSRIRDEYNPSAPDYLHPGDAGHTAMSEYAYSSLLSFISEASDAESEE</sequence>
<evidence type="ECO:0000259" key="1">
    <source>
        <dbReference type="Pfam" id="PF13472"/>
    </source>
</evidence>
<protein>
    <recommendedName>
        <fullName evidence="1">SGNH hydrolase-type esterase domain-containing protein</fullName>
    </recommendedName>
</protein>
<proteinExistence type="predicted"/>
<gene>
    <name evidence="2" type="ORF">IAD28_04815</name>
</gene>
<evidence type="ECO:0000313" key="3">
    <source>
        <dbReference type="Proteomes" id="UP000823960"/>
    </source>
</evidence>
<dbReference type="SUPFAM" id="SSF52266">
    <property type="entry name" value="SGNH hydrolase"/>
    <property type="match status" value="1"/>
</dbReference>
<feature type="domain" description="SGNH hydrolase-type esterase" evidence="1">
    <location>
        <begin position="220"/>
        <end position="403"/>
    </location>
</feature>
<dbReference type="Proteomes" id="UP000823960">
    <property type="component" value="Unassembled WGS sequence"/>
</dbReference>
<dbReference type="PANTHER" id="PTHR43784:SF2">
    <property type="entry name" value="GDSL-LIKE LIPASE_ACYLHYDROLASE, PUTATIVE (AFU_ORTHOLOGUE AFUA_2G00820)-RELATED"/>
    <property type="match status" value="1"/>
</dbReference>
<reference evidence="2" key="1">
    <citation type="submission" date="2020-10" db="EMBL/GenBank/DDBJ databases">
        <authorList>
            <person name="Gilroy R."/>
        </authorList>
    </citation>
    <scope>NUCLEOTIDE SEQUENCE</scope>
    <source>
        <strain evidence="2">1370</strain>
    </source>
</reference>